<accession>A0A401S3U5</accession>
<reference evidence="2 3" key="1">
    <citation type="journal article" date="2018" name="Nat. Ecol. Evol.">
        <title>Shark genomes provide insights into elasmobranch evolution and the origin of vertebrates.</title>
        <authorList>
            <person name="Hara Y"/>
            <person name="Yamaguchi K"/>
            <person name="Onimaru K"/>
            <person name="Kadota M"/>
            <person name="Koyanagi M"/>
            <person name="Keeley SD"/>
            <person name="Tatsumi K"/>
            <person name="Tanaka K"/>
            <person name="Motone F"/>
            <person name="Kageyama Y"/>
            <person name="Nozu R"/>
            <person name="Adachi N"/>
            <person name="Nishimura O"/>
            <person name="Nakagawa R"/>
            <person name="Tanegashima C"/>
            <person name="Kiyatake I"/>
            <person name="Matsumoto R"/>
            <person name="Murakumo K"/>
            <person name="Nishida K"/>
            <person name="Terakita A"/>
            <person name="Kuratani S"/>
            <person name="Sato K"/>
            <person name="Hyodo S Kuraku.S."/>
        </authorList>
    </citation>
    <scope>NUCLEOTIDE SEQUENCE [LARGE SCALE GENOMIC DNA]</scope>
</reference>
<evidence type="ECO:0000256" key="1">
    <source>
        <dbReference type="SAM" id="MobiDB-lite"/>
    </source>
</evidence>
<organism evidence="2 3">
    <name type="scientific">Chiloscyllium punctatum</name>
    <name type="common">Brownbanded bambooshark</name>
    <name type="synonym">Hemiscyllium punctatum</name>
    <dbReference type="NCBI Taxonomy" id="137246"/>
    <lineage>
        <taxon>Eukaryota</taxon>
        <taxon>Metazoa</taxon>
        <taxon>Chordata</taxon>
        <taxon>Craniata</taxon>
        <taxon>Vertebrata</taxon>
        <taxon>Chondrichthyes</taxon>
        <taxon>Elasmobranchii</taxon>
        <taxon>Galeomorphii</taxon>
        <taxon>Galeoidea</taxon>
        <taxon>Orectolobiformes</taxon>
        <taxon>Hemiscylliidae</taxon>
        <taxon>Chiloscyllium</taxon>
    </lineage>
</organism>
<dbReference type="Proteomes" id="UP000287033">
    <property type="component" value="Unassembled WGS sequence"/>
</dbReference>
<proteinExistence type="predicted"/>
<evidence type="ECO:0000313" key="2">
    <source>
        <dbReference type="EMBL" id="GCC25085.1"/>
    </source>
</evidence>
<keyword evidence="3" id="KW-1185">Reference proteome</keyword>
<comment type="caution">
    <text evidence="2">The sequence shown here is derived from an EMBL/GenBank/DDBJ whole genome shotgun (WGS) entry which is preliminary data.</text>
</comment>
<protein>
    <submittedName>
        <fullName evidence="2">Uncharacterized protein</fullName>
    </submittedName>
</protein>
<dbReference type="EMBL" id="BEZZ01000075">
    <property type="protein sequence ID" value="GCC25085.1"/>
    <property type="molecule type" value="Genomic_DNA"/>
</dbReference>
<gene>
    <name evidence="2" type="ORF">chiPu_0003490</name>
</gene>
<evidence type="ECO:0000313" key="3">
    <source>
        <dbReference type="Proteomes" id="UP000287033"/>
    </source>
</evidence>
<dbReference type="AlphaFoldDB" id="A0A401S3U5"/>
<feature type="region of interest" description="Disordered" evidence="1">
    <location>
        <begin position="57"/>
        <end position="85"/>
    </location>
</feature>
<name>A0A401S3U5_CHIPU</name>
<sequence>MKSYFGGGVPLRCSHGNRIRYIPLPADLETASLRGPCLLATGLSNHSPSHLSARPYLQREQSPRPAPAGRHDLSNRHARRPPVGGACNFRHGDWGSSLFNEQLSETGGAENGCCGAGWKRELRSPGLAIGQLLFDG</sequence>